<dbReference type="GO" id="GO:0016592">
    <property type="term" value="C:mediator complex"/>
    <property type="evidence" value="ECO:0007669"/>
    <property type="project" value="InterPro"/>
</dbReference>
<keyword evidence="13" id="KW-1185">Reference proteome</keyword>
<dbReference type="OMA" id="QRPWTET"/>
<organism evidence="12 13">
    <name type="scientific">Seriola dumerili</name>
    <name type="common">Greater amberjack</name>
    <name type="synonym">Caranx dumerili</name>
    <dbReference type="NCBI Taxonomy" id="41447"/>
    <lineage>
        <taxon>Eukaryota</taxon>
        <taxon>Metazoa</taxon>
        <taxon>Chordata</taxon>
        <taxon>Craniata</taxon>
        <taxon>Vertebrata</taxon>
        <taxon>Euteleostomi</taxon>
        <taxon>Actinopterygii</taxon>
        <taxon>Neopterygii</taxon>
        <taxon>Teleostei</taxon>
        <taxon>Neoteleostei</taxon>
        <taxon>Acanthomorphata</taxon>
        <taxon>Carangaria</taxon>
        <taxon>Carangiformes</taxon>
        <taxon>Carangidae</taxon>
        <taxon>Seriola</taxon>
    </lineage>
</organism>
<dbReference type="GO" id="GO:0003712">
    <property type="term" value="F:transcription coregulator activity"/>
    <property type="evidence" value="ECO:0007669"/>
    <property type="project" value="InterPro"/>
</dbReference>
<feature type="region of interest" description="Disordered" evidence="10">
    <location>
        <begin position="500"/>
        <end position="539"/>
    </location>
</feature>
<evidence type="ECO:0000256" key="6">
    <source>
        <dbReference type="ARBA" id="ARBA00023163"/>
    </source>
</evidence>
<evidence type="ECO:0000256" key="4">
    <source>
        <dbReference type="ARBA" id="ARBA00023015"/>
    </source>
</evidence>
<evidence type="ECO:0000256" key="10">
    <source>
        <dbReference type="SAM" id="MobiDB-lite"/>
    </source>
</evidence>
<reference evidence="12" key="2">
    <citation type="submission" date="2025-09" db="UniProtKB">
        <authorList>
            <consortium name="Ensembl"/>
        </authorList>
    </citation>
    <scope>IDENTIFICATION</scope>
</reference>
<evidence type="ECO:0000313" key="12">
    <source>
        <dbReference type="Ensembl" id="ENSSDUP00000010274.1"/>
    </source>
</evidence>
<dbReference type="PANTHER" id="PTHR12881:SF4">
    <property type="entry name" value="MEDIATOR OF RNA POLYMERASE II TRANSCRIPTION SUBUNIT 1"/>
    <property type="match status" value="1"/>
</dbReference>
<proteinExistence type="inferred from homology"/>
<evidence type="ECO:0000256" key="8">
    <source>
        <dbReference type="ARBA" id="ARBA00031254"/>
    </source>
</evidence>
<dbReference type="AlphaFoldDB" id="A0A3B4TVF0"/>
<dbReference type="Ensembl" id="ENSSDUT00000010467.1">
    <property type="protein sequence ID" value="ENSSDUP00000010274.1"/>
    <property type="gene ID" value="ENSSDUG00000007527.1"/>
</dbReference>
<feature type="domain" description="Mediator complex subunit Med1" evidence="11">
    <location>
        <begin position="46"/>
        <end position="402"/>
    </location>
</feature>
<dbReference type="Pfam" id="PF10744">
    <property type="entry name" value="Med1"/>
    <property type="match status" value="1"/>
</dbReference>
<evidence type="ECO:0000256" key="5">
    <source>
        <dbReference type="ARBA" id="ARBA00023159"/>
    </source>
</evidence>
<evidence type="ECO:0000256" key="2">
    <source>
        <dbReference type="ARBA" id="ARBA00006210"/>
    </source>
</evidence>
<name>A0A3B4TVF0_SERDU</name>
<dbReference type="GeneTree" id="ENSGT00660000095569"/>
<keyword evidence="4 9" id="KW-0805">Transcription regulation</keyword>
<evidence type="ECO:0000256" key="1">
    <source>
        <dbReference type="ARBA" id="ARBA00004123"/>
    </source>
</evidence>
<dbReference type="GO" id="GO:0097067">
    <property type="term" value="P:cellular response to thyroid hormone stimulus"/>
    <property type="evidence" value="ECO:0007669"/>
    <property type="project" value="TreeGrafter"/>
</dbReference>
<dbReference type="GO" id="GO:0045944">
    <property type="term" value="P:positive regulation of transcription by RNA polymerase II"/>
    <property type="evidence" value="ECO:0007669"/>
    <property type="project" value="UniProtKB-ARBA"/>
</dbReference>
<protein>
    <recommendedName>
        <fullName evidence="3 9">Mediator of RNA polymerase II transcription subunit 1</fullName>
    </recommendedName>
    <alternativeName>
        <fullName evidence="8 9">Mediator complex subunit 1</fullName>
    </alternativeName>
</protein>
<evidence type="ECO:0000313" key="13">
    <source>
        <dbReference type="Proteomes" id="UP000261420"/>
    </source>
</evidence>
<feature type="compositionally biased region" description="Polar residues" evidence="10">
    <location>
        <begin position="515"/>
        <end position="533"/>
    </location>
</feature>
<dbReference type="InterPro" id="IPR051999">
    <property type="entry name" value="Mediator_complex_subunit_1"/>
</dbReference>
<evidence type="ECO:0000256" key="3">
    <source>
        <dbReference type="ARBA" id="ARBA00020612"/>
    </source>
</evidence>
<dbReference type="PANTHER" id="PTHR12881">
    <property type="entry name" value="MEDIATOR OF RNA POLYMERASE II TRANSCRIPTION SUBUNIT 1"/>
    <property type="match status" value="1"/>
</dbReference>
<keyword evidence="7 9" id="KW-0539">Nucleus</keyword>
<comment type="similarity">
    <text evidence="2 9">Belongs to the Mediator complex subunit 1 family.</text>
</comment>
<dbReference type="GO" id="GO:0042974">
    <property type="term" value="F:nuclear retinoic acid receptor binding"/>
    <property type="evidence" value="ECO:0007669"/>
    <property type="project" value="TreeGrafter"/>
</dbReference>
<dbReference type="GO" id="GO:0046966">
    <property type="term" value="F:nuclear thyroid hormone receptor binding"/>
    <property type="evidence" value="ECO:0007669"/>
    <property type="project" value="TreeGrafter"/>
</dbReference>
<comment type="subcellular location">
    <subcellularLocation>
        <location evidence="1 9">Nucleus</location>
    </subcellularLocation>
</comment>
<dbReference type="Proteomes" id="UP000261420">
    <property type="component" value="Unplaced"/>
</dbReference>
<keyword evidence="5 9" id="KW-0010">Activator</keyword>
<evidence type="ECO:0000256" key="7">
    <source>
        <dbReference type="ARBA" id="ARBA00023242"/>
    </source>
</evidence>
<keyword evidence="6 9" id="KW-0804">Transcription</keyword>
<evidence type="ECO:0000256" key="9">
    <source>
        <dbReference type="RuleBase" id="RU364059"/>
    </source>
</evidence>
<reference evidence="12" key="1">
    <citation type="submission" date="2025-08" db="UniProtKB">
        <authorList>
            <consortium name="Ensembl"/>
        </authorList>
    </citation>
    <scope>IDENTIFICATION</scope>
</reference>
<comment type="function">
    <text evidence="9">Component of the Mediator complex, a coactivator involved in the regulated transcription of nearly all RNA polymerase II-dependent genes. Mediator functions as a bridge to convey information from gene-specific regulatory proteins to the basal RNA polymerase II transcription machinery. Mediator is recruited to promoters by direct interactions with regulatory proteins and serves as a scaffold for the assembly of a functional preinitiation complex with RNA polymerase II and the general transcription factors.</text>
</comment>
<sequence>MKAKSIISDLHLKFAERTWKDTFQLVRRCMEKSRDESKPCEPLVRSLERLQEEFNVSSMNTMRSRLEMIAKQQGMGFHVTEATCYLTADLFYLEVVLEPHGGVEEVKVAPQGGAPVSSESLLQLLRLKKFADFSMSLAALFTQYNMPGDNEIKLKLFTSLQYLWKDLQQISQLPRAPKDGDPQIDMINNGSIGSLIAGKEDCPLTIQFFIAPTDVKKTDSQTTDMKAGVQAAQVTVGVSDVTHKLQMASVIPQPQQLDPRGYPVFLPPNEVPNETLPACFLLKLQPAVPVILSFVNKLSQITDVTIPDDDLQWAPLPKLLMRGSQSANSHGETSDEQDTIFTVPLPGGVMHSYIFPGAAWEAPAQRGTVMDSVPFTRPAHVPAILDLLRHQCVINTLLRSCVSSQCAGPGSVCDLHFEVLPESDTSFSVTFHQPNTDSLAVLLVNVLDSHQITCSLFGAGGCDPSMGEYISTVMKRCMSVPVTLRTLYSKLEEITCAPLSPPARPAATEAENDRSTPSSTAVTDARSASTELSQGAAVPEDGFSVSGSACYAMSVADSELPPEINTSPAVNPYPFTAVGVFSH</sequence>
<dbReference type="GO" id="GO:0042809">
    <property type="term" value="F:nuclear vitamin D receptor binding"/>
    <property type="evidence" value="ECO:0007669"/>
    <property type="project" value="TreeGrafter"/>
</dbReference>
<evidence type="ECO:0000259" key="11">
    <source>
        <dbReference type="Pfam" id="PF10744"/>
    </source>
</evidence>
<dbReference type="InterPro" id="IPR019680">
    <property type="entry name" value="Mediator_Med1"/>
</dbReference>
<accession>A0A3B4TVF0</accession>